<dbReference type="STRING" id="102285.A0A0R3TRQ5"/>
<evidence type="ECO:0000256" key="10">
    <source>
        <dbReference type="SAM" id="MobiDB-lite"/>
    </source>
</evidence>
<dbReference type="FunFam" id="3.30.160.60:FF:000245">
    <property type="entry name" value="zinc finger protein Gfi-1"/>
    <property type="match status" value="1"/>
</dbReference>
<dbReference type="GO" id="GO:0000978">
    <property type="term" value="F:RNA polymerase II cis-regulatory region sequence-specific DNA binding"/>
    <property type="evidence" value="ECO:0007669"/>
    <property type="project" value="TreeGrafter"/>
</dbReference>
<evidence type="ECO:0000313" key="13">
    <source>
        <dbReference type="Proteomes" id="UP000278807"/>
    </source>
</evidence>
<dbReference type="InterPro" id="IPR036236">
    <property type="entry name" value="Znf_C2H2_sf"/>
</dbReference>
<feature type="domain" description="C2H2-type" evidence="11">
    <location>
        <begin position="285"/>
        <end position="313"/>
    </location>
</feature>
<feature type="compositionally biased region" description="Basic residues" evidence="10">
    <location>
        <begin position="202"/>
        <end position="211"/>
    </location>
</feature>
<dbReference type="Gene3D" id="3.30.160.60">
    <property type="entry name" value="Classic Zinc Finger"/>
    <property type="match status" value="5"/>
</dbReference>
<reference evidence="12 13" key="2">
    <citation type="submission" date="2018-11" db="EMBL/GenBank/DDBJ databases">
        <authorList>
            <consortium name="Pathogen Informatics"/>
        </authorList>
    </citation>
    <scope>NUCLEOTIDE SEQUENCE [LARGE SCALE GENOMIC DNA]</scope>
</reference>
<keyword evidence="6" id="KW-0805">Transcription regulation</keyword>
<dbReference type="InterPro" id="IPR013087">
    <property type="entry name" value="Znf_C2H2_type"/>
</dbReference>
<dbReference type="SUPFAM" id="SSF57667">
    <property type="entry name" value="beta-beta-alpha zinc fingers"/>
    <property type="match status" value="3"/>
</dbReference>
<evidence type="ECO:0000256" key="3">
    <source>
        <dbReference type="ARBA" id="ARBA00022737"/>
    </source>
</evidence>
<evidence type="ECO:0000256" key="5">
    <source>
        <dbReference type="ARBA" id="ARBA00022833"/>
    </source>
</evidence>
<dbReference type="Pfam" id="PF00096">
    <property type="entry name" value="zf-C2H2"/>
    <property type="match status" value="4"/>
</dbReference>
<reference evidence="14" key="1">
    <citation type="submission" date="2017-02" db="UniProtKB">
        <authorList>
            <consortium name="WormBaseParasite"/>
        </authorList>
    </citation>
    <scope>IDENTIFICATION</scope>
</reference>
<evidence type="ECO:0000256" key="6">
    <source>
        <dbReference type="ARBA" id="ARBA00023015"/>
    </source>
</evidence>
<evidence type="ECO:0000256" key="1">
    <source>
        <dbReference type="ARBA" id="ARBA00004123"/>
    </source>
</evidence>
<organism evidence="14">
    <name type="scientific">Rodentolepis nana</name>
    <name type="common">Dwarf tapeworm</name>
    <name type="synonym">Hymenolepis nana</name>
    <dbReference type="NCBI Taxonomy" id="102285"/>
    <lineage>
        <taxon>Eukaryota</taxon>
        <taxon>Metazoa</taxon>
        <taxon>Spiralia</taxon>
        <taxon>Lophotrochozoa</taxon>
        <taxon>Platyhelminthes</taxon>
        <taxon>Cestoda</taxon>
        <taxon>Eucestoda</taxon>
        <taxon>Cyclophyllidea</taxon>
        <taxon>Hymenolepididae</taxon>
        <taxon>Rodentolepis</taxon>
    </lineage>
</organism>
<evidence type="ECO:0000256" key="4">
    <source>
        <dbReference type="ARBA" id="ARBA00022771"/>
    </source>
</evidence>
<protein>
    <submittedName>
        <fullName evidence="14">Zinc finger, C2H2 type</fullName>
    </submittedName>
</protein>
<gene>
    <name evidence="12" type="ORF">HNAJ_LOCUS10275</name>
</gene>
<evidence type="ECO:0000313" key="12">
    <source>
        <dbReference type="EMBL" id="VDO07590.1"/>
    </source>
</evidence>
<feature type="domain" description="C2H2-type" evidence="11">
    <location>
        <begin position="423"/>
        <end position="451"/>
    </location>
</feature>
<feature type="domain" description="C2H2-type" evidence="11">
    <location>
        <begin position="395"/>
        <end position="422"/>
    </location>
</feature>
<dbReference type="WBParaSite" id="HNAJ_0001028001-mRNA-1">
    <property type="protein sequence ID" value="HNAJ_0001028001-mRNA-1"/>
    <property type="gene ID" value="HNAJ_0001028001"/>
</dbReference>
<proteinExistence type="predicted"/>
<feature type="domain" description="C2H2-type" evidence="11">
    <location>
        <begin position="367"/>
        <end position="394"/>
    </location>
</feature>
<keyword evidence="7" id="KW-0804">Transcription</keyword>
<name>A0A0R3TRQ5_RODNA</name>
<dbReference type="GO" id="GO:0008270">
    <property type="term" value="F:zinc ion binding"/>
    <property type="evidence" value="ECO:0007669"/>
    <property type="project" value="UniProtKB-KW"/>
</dbReference>
<dbReference type="PROSITE" id="PS50157">
    <property type="entry name" value="ZINC_FINGER_C2H2_2"/>
    <property type="match status" value="5"/>
</dbReference>
<feature type="domain" description="C2H2-type" evidence="11">
    <location>
        <begin position="339"/>
        <end position="366"/>
    </location>
</feature>
<dbReference type="Pfam" id="PF13912">
    <property type="entry name" value="zf-C2H2_6"/>
    <property type="match status" value="1"/>
</dbReference>
<comment type="subcellular location">
    <subcellularLocation>
        <location evidence="1">Nucleus</location>
    </subcellularLocation>
</comment>
<feature type="region of interest" description="Disordered" evidence="10">
    <location>
        <begin position="188"/>
        <end position="224"/>
    </location>
</feature>
<keyword evidence="4 9" id="KW-0863">Zinc-finger</keyword>
<dbReference type="OrthoDB" id="6155966at2759"/>
<sequence>MVLQSSMQSIKLNTLSMTQQPRPFFDFSLCFNTPDSLRNIIRPFLSHLLLINIFCFEKGGLQVPMFGDPKNSCITSSQPSFFSSDSVREAVDLTVSSSAPSQSTSTQPTFSMPPNASIMAFNGVNPILPPFLPEHLADLFNHSFPNVSGPRTLDESISGMQRALMMSIESGSQFPLDSDLWQSLNGPIANREAGHQGSPTKRSFRPPKRQRRGDTPTSFQPLSSPEIIPFPFLFPPLPPPAPTQPSDLTINNNSGPLDLVQQLLNADQNSKMFSSGSSSKMEDVFICGLCSKQFTTQHGLIVHMRRSHKDRDSVDYGTACLSETRMNESCGINDNSRSFQCSHCGKAFKRSSTLSTHLLIHSGTRPYPCQYCGKRFHQKSDMKKHTYIHTGEKPYKCNLCGKEFSQSSNLITHSRKHTGFKPFTCNFCSRAFQRKVDLRRHLDTQHASSESCVVAPRGSSLTLKDMSSMRSSIESASPTDFNSAAHRVVAEELAKTTSPQDVSSSSTNFTYSIDNILSC</sequence>
<dbReference type="PANTHER" id="PTHR24388:SF104">
    <property type="entry name" value="AT-RICH BINDING PROTEIN-RELATED"/>
    <property type="match status" value="1"/>
</dbReference>
<keyword evidence="2" id="KW-0479">Metal-binding</keyword>
<keyword evidence="3" id="KW-0677">Repeat</keyword>
<dbReference type="SMART" id="SM00355">
    <property type="entry name" value="ZnF_C2H2"/>
    <property type="match status" value="5"/>
</dbReference>
<dbReference type="Proteomes" id="UP000278807">
    <property type="component" value="Unassembled WGS sequence"/>
</dbReference>
<evidence type="ECO:0000256" key="8">
    <source>
        <dbReference type="ARBA" id="ARBA00023242"/>
    </source>
</evidence>
<dbReference type="PROSITE" id="PS00028">
    <property type="entry name" value="ZINC_FINGER_C2H2_1"/>
    <property type="match status" value="5"/>
</dbReference>
<accession>A0A0R3TRQ5</accession>
<evidence type="ECO:0000259" key="11">
    <source>
        <dbReference type="PROSITE" id="PS50157"/>
    </source>
</evidence>
<dbReference type="AlphaFoldDB" id="A0A0R3TRQ5"/>
<dbReference type="EMBL" id="UZAE01012961">
    <property type="protein sequence ID" value="VDO07590.1"/>
    <property type="molecule type" value="Genomic_DNA"/>
</dbReference>
<evidence type="ECO:0000256" key="9">
    <source>
        <dbReference type="PROSITE-ProRule" id="PRU00042"/>
    </source>
</evidence>
<dbReference type="PANTHER" id="PTHR24388">
    <property type="entry name" value="ZINC FINGER PROTEIN"/>
    <property type="match status" value="1"/>
</dbReference>
<evidence type="ECO:0000313" key="14">
    <source>
        <dbReference type="WBParaSite" id="HNAJ_0001028001-mRNA-1"/>
    </source>
</evidence>
<dbReference type="FunFam" id="3.30.160.60:FF:000208">
    <property type="entry name" value="zinc finger protein Gfi-1b"/>
    <property type="match status" value="1"/>
</dbReference>
<keyword evidence="5" id="KW-0862">Zinc</keyword>
<dbReference type="FunFam" id="3.30.160.60:FF:000432">
    <property type="entry name" value="zinc finger protein Gfi-1b isoform X1"/>
    <property type="match status" value="1"/>
</dbReference>
<evidence type="ECO:0000256" key="2">
    <source>
        <dbReference type="ARBA" id="ARBA00022723"/>
    </source>
</evidence>
<evidence type="ECO:0000256" key="7">
    <source>
        <dbReference type="ARBA" id="ARBA00023163"/>
    </source>
</evidence>
<keyword evidence="13" id="KW-1185">Reference proteome</keyword>
<keyword evidence="8" id="KW-0539">Nucleus</keyword>
<dbReference type="InterPro" id="IPR050527">
    <property type="entry name" value="Snail/Krueppel_Znf"/>
</dbReference>
<dbReference type="GO" id="GO:0000981">
    <property type="term" value="F:DNA-binding transcription factor activity, RNA polymerase II-specific"/>
    <property type="evidence" value="ECO:0007669"/>
    <property type="project" value="TreeGrafter"/>
</dbReference>
<dbReference type="GO" id="GO:0005634">
    <property type="term" value="C:nucleus"/>
    <property type="evidence" value="ECO:0007669"/>
    <property type="project" value="UniProtKB-SubCell"/>
</dbReference>